<gene>
    <name evidence="1" type="ORF">Ari01nite_86280</name>
</gene>
<evidence type="ECO:0000313" key="2">
    <source>
        <dbReference type="Proteomes" id="UP000636960"/>
    </source>
</evidence>
<reference evidence="1" key="1">
    <citation type="submission" date="2021-01" db="EMBL/GenBank/DDBJ databases">
        <title>Whole genome shotgun sequence of Actinoplanes rishiriensis NBRC 108556.</title>
        <authorList>
            <person name="Komaki H."/>
            <person name="Tamura T."/>
        </authorList>
    </citation>
    <scope>NUCLEOTIDE SEQUENCE</scope>
    <source>
        <strain evidence="1">NBRC 108556</strain>
    </source>
</reference>
<organism evidence="1 2">
    <name type="scientific">Paractinoplanes rishiriensis</name>
    <dbReference type="NCBI Taxonomy" id="1050105"/>
    <lineage>
        <taxon>Bacteria</taxon>
        <taxon>Bacillati</taxon>
        <taxon>Actinomycetota</taxon>
        <taxon>Actinomycetes</taxon>
        <taxon>Micromonosporales</taxon>
        <taxon>Micromonosporaceae</taxon>
        <taxon>Paractinoplanes</taxon>
    </lineage>
</organism>
<sequence>MTTSQVQIARVYDASTDQHAMRVLVDRLWPRGLAKARADIDEWCQLVAPSPELRKWYGHDPTQFTQFRHRYRAELATGEQADALARLRQLAKNHTLVLLTASKDVSISQAAVLSELLNDS</sequence>
<dbReference type="Proteomes" id="UP000636960">
    <property type="component" value="Unassembled WGS sequence"/>
</dbReference>
<evidence type="ECO:0008006" key="3">
    <source>
        <dbReference type="Google" id="ProtNLM"/>
    </source>
</evidence>
<dbReference type="Pfam" id="PF22752">
    <property type="entry name" value="DUF488-N3i"/>
    <property type="match status" value="1"/>
</dbReference>
<dbReference type="RefSeq" id="WP_203789692.1">
    <property type="nucleotide sequence ID" value="NZ_BOMV01000099.1"/>
</dbReference>
<keyword evidence="2" id="KW-1185">Reference proteome</keyword>
<dbReference type="InterPro" id="IPR052552">
    <property type="entry name" value="YeaO-like"/>
</dbReference>
<proteinExistence type="predicted"/>
<comment type="caution">
    <text evidence="1">The sequence shown here is derived from an EMBL/GenBank/DDBJ whole genome shotgun (WGS) entry which is preliminary data.</text>
</comment>
<protein>
    <recommendedName>
        <fullName evidence="3">DUF488 family protein</fullName>
    </recommendedName>
</protein>
<dbReference type="EMBL" id="BOMV01000099">
    <property type="protein sequence ID" value="GIF01164.1"/>
    <property type="molecule type" value="Genomic_DNA"/>
</dbReference>
<dbReference type="AlphaFoldDB" id="A0A919K9W3"/>
<accession>A0A919K9W3</accession>
<name>A0A919K9W3_9ACTN</name>
<dbReference type="PANTHER" id="PTHR36849:SF1">
    <property type="entry name" value="CYTOPLASMIC PROTEIN"/>
    <property type="match status" value="1"/>
</dbReference>
<evidence type="ECO:0000313" key="1">
    <source>
        <dbReference type="EMBL" id="GIF01164.1"/>
    </source>
</evidence>
<dbReference type="PANTHER" id="PTHR36849">
    <property type="entry name" value="CYTOPLASMIC PROTEIN-RELATED"/>
    <property type="match status" value="1"/>
</dbReference>